<gene>
    <name evidence="2" type="ORF">N7468_002702</name>
</gene>
<name>A0A9W9TZV2_9EURO</name>
<dbReference type="AlphaFoldDB" id="A0A9W9TZV2"/>
<feature type="compositionally biased region" description="Basic and acidic residues" evidence="1">
    <location>
        <begin position="25"/>
        <end position="36"/>
    </location>
</feature>
<evidence type="ECO:0000313" key="2">
    <source>
        <dbReference type="EMBL" id="KAJ5247719.1"/>
    </source>
</evidence>
<dbReference type="GeneID" id="83199302"/>
<evidence type="ECO:0000256" key="1">
    <source>
        <dbReference type="SAM" id="MobiDB-lite"/>
    </source>
</evidence>
<sequence length="487" mass="56277">MWTLNISIYYHHRPRLAQVRCLPGKKLDPPNKVEKNRKSKPKQPRDAKARRQVRYLSRLEVLPKELLQQIFFYSLNLNFTCVSTSITAAITNERIYGLLILQACWKGPEGQEPCAAVRRYFAPMEFTPLSTEDRTQLQSVMFQCPWFTADRLRAQVSTLMMLNIHQYWLKDVTMEPQQKTALAQLMSKADNAPRDFHGDGPPLQHFLDKLNHPFDEHNRREYLSSPGAHSYDLHISDYMELEIRRTNMPKLTDAVIRIPAISLLCIPDHLYRGDSDHFPTEDLKTLETLRLCSGLFLAPGLPPLPTPITINRPALHRGVKMSIKSKDFVALTSLLKLEEYCIRFGTQVRDHIYLISEEHFIRVARLREHPIKKVVLFRNLLRASAESVPPMSEEVIAWNNKNKTRPACKEVNFPKFAHWLSDFMLDLPNDVGKEKDQMKRQLFYCGGLDHQSRHAEGYLEAISPKTLGPWMPASSGFPVQQLWQKSG</sequence>
<proteinExistence type="predicted"/>
<protein>
    <submittedName>
        <fullName evidence="2">Uncharacterized protein</fullName>
    </submittedName>
</protein>
<keyword evidence="3" id="KW-1185">Reference proteome</keyword>
<dbReference type="RefSeq" id="XP_058335140.1">
    <property type="nucleotide sequence ID" value="XM_058471999.1"/>
</dbReference>
<dbReference type="EMBL" id="JAPQKS010000002">
    <property type="protein sequence ID" value="KAJ5247719.1"/>
    <property type="molecule type" value="Genomic_DNA"/>
</dbReference>
<reference evidence="2" key="2">
    <citation type="journal article" date="2023" name="IMA Fungus">
        <title>Comparative genomic study of the Penicillium genus elucidates a diverse pangenome and 15 lateral gene transfer events.</title>
        <authorList>
            <person name="Petersen C."/>
            <person name="Sorensen T."/>
            <person name="Nielsen M.R."/>
            <person name="Sondergaard T.E."/>
            <person name="Sorensen J.L."/>
            <person name="Fitzpatrick D.A."/>
            <person name="Frisvad J.C."/>
            <person name="Nielsen K.L."/>
        </authorList>
    </citation>
    <scope>NUCLEOTIDE SEQUENCE</scope>
    <source>
        <strain evidence="2">IBT 19713</strain>
    </source>
</reference>
<evidence type="ECO:0000313" key="3">
    <source>
        <dbReference type="Proteomes" id="UP001150941"/>
    </source>
</evidence>
<reference evidence="2" key="1">
    <citation type="submission" date="2022-11" db="EMBL/GenBank/DDBJ databases">
        <authorList>
            <person name="Petersen C."/>
        </authorList>
    </citation>
    <scope>NUCLEOTIDE SEQUENCE</scope>
    <source>
        <strain evidence="2">IBT 19713</strain>
    </source>
</reference>
<organism evidence="2 3">
    <name type="scientific">Penicillium chermesinum</name>
    <dbReference type="NCBI Taxonomy" id="63820"/>
    <lineage>
        <taxon>Eukaryota</taxon>
        <taxon>Fungi</taxon>
        <taxon>Dikarya</taxon>
        <taxon>Ascomycota</taxon>
        <taxon>Pezizomycotina</taxon>
        <taxon>Eurotiomycetes</taxon>
        <taxon>Eurotiomycetidae</taxon>
        <taxon>Eurotiales</taxon>
        <taxon>Aspergillaceae</taxon>
        <taxon>Penicillium</taxon>
    </lineage>
</organism>
<accession>A0A9W9TZV2</accession>
<dbReference type="Proteomes" id="UP001150941">
    <property type="component" value="Unassembled WGS sequence"/>
</dbReference>
<comment type="caution">
    <text evidence="2">The sequence shown here is derived from an EMBL/GenBank/DDBJ whole genome shotgun (WGS) entry which is preliminary data.</text>
</comment>
<dbReference type="OrthoDB" id="4167490at2759"/>
<feature type="region of interest" description="Disordered" evidence="1">
    <location>
        <begin position="23"/>
        <end position="48"/>
    </location>
</feature>